<dbReference type="InterPro" id="IPR016477">
    <property type="entry name" value="Fructo-/Ketosamine-3-kinase"/>
</dbReference>
<dbReference type="Gene3D" id="1.10.510.10">
    <property type="entry name" value="Transferase(Phosphotransferase) domain 1"/>
    <property type="match status" value="1"/>
</dbReference>
<keyword evidence="1 2" id="KW-0418">Kinase</keyword>
<keyword evidence="1" id="KW-0808">Transferase</keyword>
<evidence type="ECO:0000256" key="1">
    <source>
        <dbReference type="PIRNR" id="PIRNR006221"/>
    </source>
</evidence>
<sequence length="287" mass="30725">MPGAGAVGAGELNPAAAVAELTGLTPTGVHPLADHVFEVDTEDGDLVVAKYDPRQGAVDAEVAGLLWLAEPGAVAIPDVRAHDDRWLVMEQIEPSAPSTVAAEELGRRLADLHAAGAPTFGASTGPEQAWIGLAPMRCVPSPEWAHWYVADRIEPYLRNAADRQLIDRDGVSTIETLCGRIDVPHEPPARLHGDLWSGNVVWARQAWLIDPAAHGGHRETDLAMLALFGCPHLDRVIAAYDEHRPLADGWQARTPLHQLFPLLVHTVLFGSGYARQAVAAAQAALRA</sequence>
<comment type="similarity">
    <text evidence="1">Belongs to the fructosamine kinase family.</text>
</comment>
<dbReference type="Proteomes" id="UP000199051">
    <property type="component" value="Unassembled WGS sequence"/>
</dbReference>
<keyword evidence="3" id="KW-1185">Reference proteome</keyword>
<dbReference type="Gene3D" id="1.20.1270.240">
    <property type="match status" value="1"/>
</dbReference>
<dbReference type="GO" id="GO:0016301">
    <property type="term" value="F:kinase activity"/>
    <property type="evidence" value="ECO:0007669"/>
    <property type="project" value="UniProtKB-UniRule"/>
</dbReference>
<reference evidence="3" key="1">
    <citation type="submission" date="2016-10" db="EMBL/GenBank/DDBJ databases">
        <authorList>
            <person name="Varghese N."/>
            <person name="Submissions S."/>
        </authorList>
    </citation>
    <scope>NUCLEOTIDE SEQUENCE [LARGE SCALE GENOMIC DNA]</scope>
    <source>
        <strain evidence="3">DSM 44260</strain>
    </source>
</reference>
<dbReference type="Pfam" id="PF03881">
    <property type="entry name" value="Fructosamin_kin"/>
    <property type="match status" value="1"/>
</dbReference>
<organism evidence="2 3">
    <name type="scientific">Actinokineospora terrae</name>
    <dbReference type="NCBI Taxonomy" id="155974"/>
    <lineage>
        <taxon>Bacteria</taxon>
        <taxon>Bacillati</taxon>
        <taxon>Actinomycetota</taxon>
        <taxon>Actinomycetes</taxon>
        <taxon>Pseudonocardiales</taxon>
        <taxon>Pseudonocardiaceae</taxon>
        <taxon>Actinokineospora</taxon>
    </lineage>
</organism>
<dbReference type="SUPFAM" id="SSF56112">
    <property type="entry name" value="Protein kinase-like (PK-like)"/>
    <property type="match status" value="1"/>
</dbReference>
<dbReference type="Gene3D" id="3.30.200.20">
    <property type="entry name" value="Phosphorylase Kinase, domain 1"/>
    <property type="match status" value="1"/>
</dbReference>
<dbReference type="PANTHER" id="PTHR12149:SF8">
    <property type="entry name" value="PROTEIN-RIBULOSAMINE 3-KINASE"/>
    <property type="match status" value="1"/>
</dbReference>
<proteinExistence type="inferred from homology"/>
<evidence type="ECO:0000313" key="3">
    <source>
        <dbReference type="Proteomes" id="UP000199051"/>
    </source>
</evidence>
<dbReference type="PIRSF" id="PIRSF006221">
    <property type="entry name" value="Ketosamine-3-kinase"/>
    <property type="match status" value="1"/>
</dbReference>
<evidence type="ECO:0000313" key="2">
    <source>
        <dbReference type="EMBL" id="SES43664.1"/>
    </source>
</evidence>
<dbReference type="EMBL" id="FOGI01000014">
    <property type="protein sequence ID" value="SES43664.1"/>
    <property type="molecule type" value="Genomic_DNA"/>
</dbReference>
<dbReference type="InterPro" id="IPR011009">
    <property type="entry name" value="Kinase-like_dom_sf"/>
</dbReference>
<protein>
    <submittedName>
        <fullName evidence="2">Fructosamine-3-kinase</fullName>
    </submittedName>
</protein>
<dbReference type="PANTHER" id="PTHR12149">
    <property type="entry name" value="FRUCTOSAMINE 3 KINASE-RELATED PROTEIN"/>
    <property type="match status" value="1"/>
</dbReference>
<gene>
    <name evidence="2" type="ORF">SAMN04487818_11434</name>
</gene>
<accession>A0A1H9XC09</accession>
<dbReference type="AlphaFoldDB" id="A0A1H9XC09"/>
<dbReference type="STRING" id="155974.SAMN04487818_11434"/>
<name>A0A1H9XC09_9PSEU</name>